<dbReference type="SUPFAM" id="SSF50199">
    <property type="entry name" value="Staphylococcal nuclease"/>
    <property type="match status" value="1"/>
</dbReference>
<sequence length="263" mass="28901">MVLGLLPLSAAGQERGARPASGKGPDPCATQSQLDRLQGLTAQGDLALGSGRLASLASIRLPDDPVHREEALGWLRAWTGREVRVQGRPEPDRWGRIPARIRLMGESTSLDLAHGLVEAGLALVDPGAADAFCHPELLALEATAREQSLGVWKDDRYKPLDAERIDRLRDRVGSFVLVEGRIRSIGERTQRTYLNFGGQWAEDFTIIVPKKTWKLMAERGLDAAALKGQRVRARGILEPWQGASLTIVLPEMMERLAGERLPR</sequence>
<dbReference type="EMBL" id="BJYU01000002">
    <property type="protein sequence ID" value="GEO12597.1"/>
    <property type="molecule type" value="Genomic_DNA"/>
</dbReference>
<evidence type="ECO:0000313" key="2">
    <source>
        <dbReference type="Proteomes" id="UP000321085"/>
    </source>
</evidence>
<reference evidence="1 2" key="1">
    <citation type="submission" date="2019-07" db="EMBL/GenBank/DDBJ databases">
        <title>Whole genome shotgun sequence of Microvirga aerophila NBRC 106136.</title>
        <authorList>
            <person name="Hosoyama A."/>
            <person name="Uohara A."/>
            <person name="Ohji S."/>
            <person name="Ichikawa N."/>
        </authorList>
    </citation>
    <scope>NUCLEOTIDE SEQUENCE [LARGE SCALE GENOMIC DNA]</scope>
    <source>
        <strain evidence="1 2">NBRC 106136</strain>
    </source>
</reference>
<accession>A0A512BL63</accession>
<dbReference type="Proteomes" id="UP000321085">
    <property type="component" value="Unassembled WGS sequence"/>
</dbReference>
<dbReference type="Gene3D" id="2.40.50.90">
    <property type="match status" value="1"/>
</dbReference>
<dbReference type="InterPro" id="IPR035437">
    <property type="entry name" value="SNase_OB-fold_sf"/>
</dbReference>
<evidence type="ECO:0000313" key="1">
    <source>
        <dbReference type="EMBL" id="GEO12597.1"/>
    </source>
</evidence>
<keyword evidence="2" id="KW-1185">Reference proteome</keyword>
<organism evidence="1 2">
    <name type="scientific">Microvirga aerophila</name>
    <dbReference type="NCBI Taxonomy" id="670291"/>
    <lineage>
        <taxon>Bacteria</taxon>
        <taxon>Pseudomonadati</taxon>
        <taxon>Pseudomonadota</taxon>
        <taxon>Alphaproteobacteria</taxon>
        <taxon>Hyphomicrobiales</taxon>
        <taxon>Methylobacteriaceae</taxon>
        <taxon>Microvirga</taxon>
    </lineage>
</organism>
<name>A0A512BL63_9HYPH</name>
<proteinExistence type="predicted"/>
<gene>
    <name evidence="1" type="ORF">MAE02_02930</name>
</gene>
<comment type="caution">
    <text evidence="1">The sequence shown here is derived from an EMBL/GenBank/DDBJ whole genome shotgun (WGS) entry which is preliminary data.</text>
</comment>
<protein>
    <submittedName>
        <fullName evidence="1">Uncharacterized protein</fullName>
    </submittedName>
</protein>
<dbReference type="AlphaFoldDB" id="A0A512BL63"/>